<sequence>MDVKKENNIYGVYLEKENVDQMTIGQRIKYSRKRKGYTQKEIGELLGFANTSAGTRIVQYETGIRVPKRNMLATMAQLFEVSPFALMPLDIDTTKGLMHTLFALEDRYGLTVAEEKGEDQSCVAGVEFRITCDIGTGFVCSKQSVCIRWNAVGERKRCNIEGDNF</sequence>
<accession>A0ABR7MY83</accession>
<dbReference type="PROSITE" id="PS50943">
    <property type="entry name" value="HTH_CROC1"/>
    <property type="match status" value="1"/>
</dbReference>
<dbReference type="Gene3D" id="1.10.260.40">
    <property type="entry name" value="lambda repressor-like DNA-binding domains"/>
    <property type="match status" value="1"/>
</dbReference>
<reference evidence="2 3" key="1">
    <citation type="submission" date="2020-08" db="EMBL/GenBank/DDBJ databases">
        <title>Genome public.</title>
        <authorList>
            <person name="Liu C."/>
            <person name="Sun Q."/>
        </authorList>
    </citation>
    <scope>NUCLEOTIDE SEQUENCE [LARGE SCALE GENOMIC DNA]</scope>
    <source>
        <strain evidence="2 3">NSJ-37</strain>
    </source>
</reference>
<dbReference type="InterPro" id="IPR001387">
    <property type="entry name" value="Cro/C1-type_HTH"/>
</dbReference>
<dbReference type="Pfam" id="PF12844">
    <property type="entry name" value="HTH_19"/>
    <property type="match status" value="1"/>
</dbReference>
<dbReference type="CDD" id="cd00093">
    <property type="entry name" value="HTH_XRE"/>
    <property type="match status" value="1"/>
</dbReference>
<dbReference type="Proteomes" id="UP000606193">
    <property type="component" value="Unassembled WGS sequence"/>
</dbReference>
<dbReference type="InterPro" id="IPR010982">
    <property type="entry name" value="Lambda_DNA-bd_dom_sf"/>
</dbReference>
<organism evidence="2 3">
    <name type="scientific">Jutongia huaianensis</name>
    <dbReference type="NCBI Taxonomy" id="2763668"/>
    <lineage>
        <taxon>Bacteria</taxon>
        <taxon>Bacillati</taxon>
        <taxon>Bacillota</taxon>
        <taxon>Clostridia</taxon>
        <taxon>Lachnospirales</taxon>
        <taxon>Lachnospiraceae</taxon>
        <taxon>Jutongia</taxon>
    </lineage>
</organism>
<proteinExistence type="predicted"/>
<dbReference type="RefSeq" id="WP_249297033.1">
    <property type="nucleotide sequence ID" value="NZ_JACRSX010000001.1"/>
</dbReference>
<gene>
    <name evidence="2" type="ORF">H8704_01650</name>
</gene>
<keyword evidence="3" id="KW-1185">Reference proteome</keyword>
<name>A0ABR7MY83_9FIRM</name>
<evidence type="ECO:0000259" key="1">
    <source>
        <dbReference type="PROSITE" id="PS50943"/>
    </source>
</evidence>
<feature type="domain" description="HTH cro/C1-type" evidence="1">
    <location>
        <begin position="28"/>
        <end position="86"/>
    </location>
</feature>
<dbReference type="SUPFAM" id="SSF47413">
    <property type="entry name" value="lambda repressor-like DNA-binding domains"/>
    <property type="match status" value="1"/>
</dbReference>
<dbReference type="SMART" id="SM00530">
    <property type="entry name" value="HTH_XRE"/>
    <property type="match status" value="1"/>
</dbReference>
<evidence type="ECO:0000313" key="2">
    <source>
        <dbReference type="EMBL" id="MBC8561346.1"/>
    </source>
</evidence>
<protein>
    <submittedName>
        <fullName evidence="2">Helix-turn-helix transcriptional regulator</fullName>
    </submittedName>
</protein>
<comment type="caution">
    <text evidence="2">The sequence shown here is derived from an EMBL/GenBank/DDBJ whole genome shotgun (WGS) entry which is preliminary data.</text>
</comment>
<evidence type="ECO:0000313" key="3">
    <source>
        <dbReference type="Proteomes" id="UP000606193"/>
    </source>
</evidence>
<dbReference type="EMBL" id="JACRSX010000001">
    <property type="protein sequence ID" value="MBC8561346.1"/>
    <property type="molecule type" value="Genomic_DNA"/>
</dbReference>